<dbReference type="PANTHER" id="PTHR24251">
    <property type="entry name" value="OVOCHYMASE-RELATED"/>
    <property type="match status" value="1"/>
</dbReference>
<accession>A0A6J8BR68</accession>
<name>A0A6J8BR68_MYTCO</name>
<proteinExistence type="predicted"/>
<keyword evidence="4" id="KW-0472">Membrane</keyword>
<evidence type="ECO:0000256" key="2">
    <source>
        <dbReference type="ARBA" id="ARBA00023157"/>
    </source>
</evidence>
<dbReference type="Gene3D" id="2.60.120.740">
    <property type="match status" value="1"/>
</dbReference>
<evidence type="ECO:0000256" key="4">
    <source>
        <dbReference type="SAM" id="Phobius"/>
    </source>
</evidence>
<dbReference type="InterPro" id="IPR043159">
    <property type="entry name" value="Lectin_gal-bd_sf"/>
</dbReference>
<dbReference type="CDD" id="cd22823">
    <property type="entry name" value="Gal_Rha_Lectin"/>
    <property type="match status" value="1"/>
</dbReference>
<reference evidence="6 7" key="1">
    <citation type="submission" date="2020-06" db="EMBL/GenBank/DDBJ databases">
        <authorList>
            <person name="Li R."/>
            <person name="Bekaert M."/>
        </authorList>
    </citation>
    <scope>NUCLEOTIDE SEQUENCE [LARGE SCALE GENOMIC DNA]</scope>
    <source>
        <strain evidence="7">wild</strain>
    </source>
</reference>
<keyword evidence="1" id="KW-0677">Repeat</keyword>
<dbReference type="PROSITE" id="PS01180">
    <property type="entry name" value="CUB"/>
    <property type="match status" value="1"/>
</dbReference>
<keyword evidence="4" id="KW-1133">Transmembrane helix</keyword>
<evidence type="ECO:0000313" key="7">
    <source>
        <dbReference type="Proteomes" id="UP000507470"/>
    </source>
</evidence>
<dbReference type="Gene3D" id="2.60.120.290">
    <property type="entry name" value="Spermadhesin, CUB domain"/>
    <property type="match status" value="1"/>
</dbReference>
<evidence type="ECO:0000259" key="5">
    <source>
        <dbReference type="PROSITE" id="PS01180"/>
    </source>
</evidence>
<feature type="transmembrane region" description="Helical" evidence="4">
    <location>
        <begin position="7"/>
        <end position="27"/>
    </location>
</feature>
<dbReference type="OrthoDB" id="431034at2759"/>
<dbReference type="CDD" id="cd00041">
    <property type="entry name" value="CUB"/>
    <property type="match status" value="1"/>
</dbReference>
<gene>
    <name evidence="6" type="ORF">MCOR_21788</name>
</gene>
<evidence type="ECO:0000313" key="6">
    <source>
        <dbReference type="EMBL" id="CAC5386333.1"/>
    </source>
</evidence>
<dbReference type="EMBL" id="CACVKT020003864">
    <property type="protein sequence ID" value="CAC5386333.1"/>
    <property type="molecule type" value="Genomic_DNA"/>
</dbReference>
<dbReference type="Pfam" id="PF00431">
    <property type="entry name" value="CUB"/>
    <property type="match status" value="1"/>
</dbReference>
<evidence type="ECO:0000256" key="1">
    <source>
        <dbReference type="ARBA" id="ARBA00022737"/>
    </source>
</evidence>
<dbReference type="Proteomes" id="UP000507470">
    <property type="component" value="Unassembled WGS sequence"/>
</dbReference>
<feature type="domain" description="CUB" evidence="5">
    <location>
        <begin position="126"/>
        <end position="235"/>
    </location>
</feature>
<protein>
    <recommendedName>
        <fullName evidence="5">CUB domain-containing protein</fullName>
    </recommendedName>
</protein>
<feature type="transmembrane region" description="Helical" evidence="4">
    <location>
        <begin position="284"/>
        <end position="305"/>
    </location>
</feature>
<keyword evidence="7" id="KW-1185">Reference proteome</keyword>
<dbReference type="InterPro" id="IPR000859">
    <property type="entry name" value="CUB_dom"/>
</dbReference>
<comment type="caution">
    <text evidence="3">Lacks conserved residue(s) required for the propagation of feature annotation.</text>
</comment>
<organism evidence="6 7">
    <name type="scientific">Mytilus coruscus</name>
    <name type="common">Sea mussel</name>
    <dbReference type="NCBI Taxonomy" id="42192"/>
    <lineage>
        <taxon>Eukaryota</taxon>
        <taxon>Metazoa</taxon>
        <taxon>Spiralia</taxon>
        <taxon>Lophotrochozoa</taxon>
        <taxon>Mollusca</taxon>
        <taxon>Bivalvia</taxon>
        <taxon>Autobranchia</taxon>
        <taxon>Pteriomorphia</taxon>
        <taxon>Mytilida</taxon>
        <taxon>Mytiloidea</taxon>
        <taxon>Mytilidae</taxon>
        <taxon>Mytilinae</taxon>
        <taxon>Mytilus</taxon>
    </lineage>
</organism>
<keyword evidence="4" id="KW-0812">Transmembrane</keyword>
<keyword evidence="2 3" id="KW-1015">Disulfide bond</keyword>
<evidence type="ECO:0000256" key="3">
    <source>
        <dbReference type="PROSITE-ProRule" id="PRU00059"/>
    </source>
</evidence>
<dbReference type="SUPFAM" id="SSF49854">
    <property type="entry name" value="Spermadhesin, CUB domain"/>
    <property type="match status" value="1"/>
</dbReference>
<dbReference type="AlphaFoldDB" id="A0A6J8BR68"/>
<dbReference type="SMART" id="SM00042">
    <property type="entry name" value="CUB"/>
    <property type="match status" value="1"/>
</dbReference>
<feature type="disulfide bond" evidence="3">
    <location>
        <begin position="126"/>
        <end position="153"/>
    </location>
</feature>
<sequence length="348" mass="39971">MADLQDYVLITVALINILIVLIEGSTIKSVNSCLPPAQNTFNIQCGRGFMVRITKSFYGYNSRGQCGYQLGDCIYEDHERHSCVGQESCTLPIPASNDYIPECQKDSSYYQIDYQCVPAGESYNICDTPLVTEQRGYIKTPNYPNNYGFNHHCITNIRVEKYQTVKLHVIDMDLESNGSYGCIDWMYAKDGRRSVTLCGRRWNEPLVMSSNELLIQLNTNSISNHKGFWLYFEATPPITTTTKEPTTPIQQKTSAPLHFKEQTIPIRINPQYTEPENKLPFAEIVGGVIGTLSLILVILLVLLAVKWYKERRRRDNKNRFMEVQNPAYRNSTEFRQSRTEPCYNYMDV</sequence>
<dbReference type="InterPro" id="IPR035914">
    <property type="entry name" value="Sperma_CUB_dom_sf"/>
</dbReference>